<feature type="domain" description="Mycothiol-dependent maleylpyruvate isomerase metal-binding" evidence="1">
    <location>
        <begin position="156"/>
        <end position="241"/>
    </location>
</feature>
<keyword evidence="3" id="KW-1185">Reference proteome</keyword>
<evidence type="ECO:0000313" key="3">
    <source>
        <dbReference type="Proteomes" id="UP000295388"/>
    </source>
</evidence>
<protein>
    <submittedName>
        <fullName evidence="2">Uncharacterized protein (TIGR03083 family)</fullName>
    </submittedName>
</protein>
<dbReference type="Proteomes" id="UP000295388">
    <property type="component" value="Unassembled WGS sequence"/>
</dbReference>
<dbReference type="InterPro" id="IPR034660">
    <property type="entry name" value="DinB/YfiT-like"/>
</dbReference>
<accession>A0A4R6IU70</accession>
<evidence type="ECO:0000313" key="2">
    <source>
        <dbReference type="EMBL" id="TDO26134.1"/>
    </source>
</evidence>
<dbReference type="NCBIfam" id="TIGR03083">
    <property type="entry name" value="maleylpyruvate isomerase family mycothiol-dependent enzyme"/>
    <property type="match status" value="1"/>
</dbReference>
<organism evidence="2 3">
    <name type="scientific">Kribbella caucasensis</name>
    <dbReference type="NCBI Taxonomy" id="2512215"/>
    <lineage>
        <taxon>Bacteria</taxon>
        <taxon>Bacillati</taxon>
        <taxon>Actinomycetota</taxon>
        <taxon>Actinomycetes</taxon>
        <taxon>Propionibacteriales</taxon>
        <taxon>Kribbellaceae</taxon>
        <taxon>Kribbella</taxon>
    </lineage>
</organism>
<name>A0A4R6IU70_9ACTN</name>
<dbReference type="Pfam" id="PF11716">
    <property type="entry name" value="MDMPI_N"/>
    <property type="match status" value="1"/>
</dbReference>
<dbReference type="InterPro" id="IPR017517">
    <property type="entry name" value="Maleyloyr_isom"/>
</dbReference>
<evidence type="ECO:0000259" key="1">
    <source>
        <dbReference type="Pfam" id="PF11716"/>
    </source>
</evidence>
<comment type="caution">
    <text evidence="2">The sequence shown here is derived from an EMBL/GenBank/DDBJ whole genome shotgun (WGS) entry which is preliminary data.</text>
</comment>
<dbReference type="SUPFAM" id="SSF109854">
    <property type="entry name" value="DinB/YfiT-like putative metalloenzymes"/>
    <property type="match status" value="1"/>
</dbReference>
<dbReference type="AlphaFoldDB" id="A0A4R6IU70"/>
<reference evidence="2 3" key="1">
    <citation type="submission" date="2019-03" db="EMBL/GenBank/DDBJ databases">
        <title>Genomic Encyclopedia of Type Strains, Phase III (KMG-III): the genomes of soil and plant-associated and newly described type strains.</title>
        <authorList>
            <person name="Whitman W."/>
        </authorList>
    </citation>
    <scope>NUCLEOTIDE SEQUENCE [LARGE SCALE GENOMIC DNA]</scope>
    <source>
        <strain evidence="2 3">VKM Ac-2527</strain>
    </source>
</reference>
<gene>
    <name evidence="2" type="ORF">EV643_1715</name>
</gene>
<dbReference type="GO" id="GO:0046872">
    <property type="term" value="F:metal ion binding"/>
    <property type="evidence" value="ECO:0007669"/>
    <property type="project" value="InterPro"/>
</dbReference>
<dbReference type="InterPro" id="IPR024344">
    <property type="entry name" value="MDMPI_metal-binding"/>
</dbReference>
<dbReference type="Gene3D" id="1.20.120.450">
    <property type="entry name" value="dinb family like domain"/>
    <property type="match status" value="1"/>
</dbReference>
<sequence>MKEGRCVEHLQAHDLAVLRGQNHHRLNTFRRIDRDAVAARRERVFRRVDVGSVGLGVVGDAHESNPSRSCAVGSEQRAEKQIAQKIRAGKQAARDSETSTCRRRVLDLSVGNVPKGRPCRPRTYQFRFLAPGAVAEAANWTRASDRVADLSGLATEERRDLADYLDTLTADEWEQPSLCPGWSVRDVVGHIASYDVLSWPALLALFARSGFSLSRCNQVGVDEARRLRTDELVARLRAHAEPRGITTAFGCAVALTDGLIHHQDIRRALGHPRTVPQERLVAALEFAPRARALPAPANLRGLRAVATDVNWVHLSWVKCLSALQWGPAAR</sequence>
<dbReference type="EMBL" id="SNWQ01000071">
    <property type="protein sequence ID" value="TDO26134.1"/>
    <property type="molecule type" value="Genomic_DNA"/>
</dbReference>
<proteinExistence type="predicted"/>